<evidence type="ECO:0000256" key="1">
    <source>
        <dbReference type="ARBA" id="ARBA00023002"/>
    </source>
</evidence>
<dbReference type="OrthoDB" id="4577644at2"/>
<dbReference type="NCBIfam" id="NF004513">
    <property type="entry name" value="PRK05854.1"/>
    <property type="match status" value="1"/>
</dbReference>
<dbReference type="Gene3D" id="3.40.50.720">
    <property type="entry name" value="NAD(P)-binding Rossmann-like Domain"/>
    <property type="match status" value="1"/>
</dbReference>
<dbReference type="GO" id="GO:0016491">
    <property type="term" value="F:oxidoreductase activity"/>
    <property type="evidence" value="ECO:0007669"/>
    <property type="project" value="UniProtKB-KW"/>
</dbReference>
<dbReference type="CDD" id="cd05327">
    <property type="entry name" value="retinol-DH_like_SDR_c_like"/>
    <property type="match status" value="1"/>
</dbReference>
<dbReference type="PANTHER" id="PTHR43157:SF31">
    <property type="entry name" value="PHOSPHATIDYLINOSITOL-GLYCAN BIOSYNTHESIS CLASS F PROTEIN"/>
    <property type="match status" value="1"/>
</dbReference>
<organism evidence="2 3">
    <name type="scientific">Paractinoplanes brasiliensis</name>
    <dbReference type="NCBI Taxonomy" id="52695"/>
    <lineage>
        <taxon>Bacteria</taxon>
        <taxon>Bacillati</taxon>
        <taxon>Actinomycetota</taxon>
        <taxon>Actinomycetes</taxon>
        <taxon>Micromonosporales</taxon>
        <taxon>Micromonosporaceae</taxon>
        <taxon>Paractinoplanes</taxon>
    </lineage>
</organism>
<dbReference type="PRINTS" id="PR00081">
    <property type="entry name" value="GDHRDH"/>
</dbReference>
<gene>
    <name evidence="2" type="ORF">C8E87_2174</name>
</gene>
<reference evidence="2 3" key="1">
    <citation type="submission" date="2019-03" db="EMBL/GenBank/DDBJ databases">
        <title>Sequencing the genomes of 1000 actinobacteria strains.</title>
        <authorList>
            <person name="Klenk H.-P."/>
        </authorList>
    </citation>
    <scope>NUCLEOTIDE SEQUENCE [LARGE SCALE GENOMIC DNA]</scope>
    <source>
        <strain evidence="2 3">DSM 43805</strain>
    </source>
</reference>
<protein>
    <submittedName>
        <fullName evidence="2">NAD(P)-dependent dehydrogenase (Short-subunit alcohol dehydrogenase family)</fullName>
    </submittedName>
</protein>
<sequence>MPTRTPLKWTADQIPDLTGRHVLITGANSGIGLETARELARHGAEVLIAVRDERKGRQAAAEIADTVPPAQVQVGVLDLADLDSVRRFADTILGQQHSLDVLINNAGISATPRRLSPQGHELQFATNHLGHFALTNLLLPVLAAGHDARVVTVSSGQHKGGRIPFDDLTGEHGYAPLKYYRQSKLANVMFALELDRRLRGDHSPIRSLLAHPGYAATNLQTNGPTGLYRLVGILSSKLIAQSAAQAALPSLYAATMPDADGGQFYGPDRLGELRGHPTLVTPDPAAQDRQLADRLWTASEELTGVAYPFAIAP</sequence>
<dbReference type="PANTHER" id="PTHR43157">
    <property type="entry name" value="PHOSPHATIDYLINOSITOL-GLYCAN BIOSYNTHESIS CLASS F PROTEIN-RELATED"/>
    <property type="match status" value="1"/>
</dbReference>
<dbReference type="SUPFAM" id="SSF51735">
    <property type="entry name" value="NAD(P)-binding Rossmann-fold domains"/>
    <property type="match status" value="1"/>
</dbReference>
<dbReference type="InterPro" id="IPR002347">
    <property type="entry name" value="SDR_fam"/>
</dbReference>
<dbReference type="InterPro" id="IPR036291">
    <property type="entry name" value="NAD(P)-bd_dom_sf"/>
</dbReference>
<evidence type="ECO:0000313" key="3">
    <source>
        <dbReference type="Proteomes" id="UP000294901"/>
    </source>
</evidence>
<dbReference type="Pfam" id="PF00106">
    <property type="entry name" value="adh_short"/>
    <property type="match status" value="1"/>
</dbReference>
<dbReference type="NCBIfam" id="NF004846">
    <property type="entry name" value="PRK06197.1"/>
    <property type="match status" value="1"/>
</dbReference>
<dbReference type="Proteomes" id="UP000294901">
    <property type="component" value="Unassembled WGS sequence"/>
</dbReference>
<keyword evidence="1" id="KW-0560">Oxidoreductase</keyword>
<dbReference type="EMBL" id="SNWR01000001">
    <property type="protein sequence ID" value="TDO38517.1"/>
    <property type="molecule type" value="Genomic_DNA"/>
</dbReference>
<proteinExistence type="predicted"/>
<dbReference type="RefSeq" id="WP_133872978.1">
    <property type="nucleotide sequence ID" value="NZ_BOMD01000019.1"/>
</dbReference>
<accession>A0A4R6JR76</accession>
<evidence type="ECO:0000313" key="2">
    <source>
        <dbReference type="EMBL" id="TDO38517.1"/>
    </source>
</evidence>
<name>A0A4R6JR76_9ACTN</name>
<dbReference type="AlphaFoldDB" id="A0A4R6JR76"/>
<comment type="caution">
    <text evidence="2">The sequence shown here is derived from an EMBL/GenBank/DDBJ whole genome shotgun (WGS) entry which is preliminary data.</text>
</comment>
<keyword evidence="3" id="KW-1185">Reference proteome</keyword>